<proteinExistence type="predicted"/>
<evidence type="ECO:0008006" key="5">
    <source>
        <dbReference type="Google" id="ProtNLM"/>
    </source>
</evidence>
<feature type="transmembrane region" description="Helical" evidence="3">
    <location>
        <begin position="77"/>
        <end position="100"/>
    </location>
</feature>
<accession>A0A6C0KIT0</accession>
<name>A0A6C0KIT0_9ZZZZ</name>
<keyword evidence="3" id="KW-0472">Membrane</keyword>
<dbReference type="EMBL" id="MN740888">
    <property type="protein sequence ID" value="QHU16727.1"/>
    <property type="molecule type" value="Genomic_DNA"/>
</dbReference>
<evidence type="ECO:0000256" key="3">
    <source>
        <dbReference type="SAM" id="Phobius"/>
    </source>
</evidence>
<reference evidence="4" key="1">
    <citation type="journal article" date="2020" name="Nature">
        <title>Giant virus diversity and host interactions through global metagenomics.</title>
        <authorList>
            <person name="Schulz F."/>
            <person name="Roux S."/>
            <person name="Paez-Espino D."/>
            <person name="Jungbluth S."/>
            <person name="Walsh D.A."/>
            <person name="Denef V.J."/>
            <person name="McMahon K.D."/>
            <person name="Konstantinidis K.T."/>
            <person name="Eloe-Fadrosh E.A."/>
            <person name="Kyrpides N.C."/>
            <person name="Woyke T."/>
        </authorList>
    </citation>
    <scope>NUCLEOTIDE SEQUENCE</scope>
    <source>
        <strain evidence="4">GVMAG-S-3300012000-53</strain>
    </source>
</reference>
<evidence type="ECO:0000256" key="2">
    <source>
        <dbReference type="SAM" id="MobiDB-lite"/>
    </source>
</evidence>
<sequence length="364" mass="42155">METDKNKEKENNLDTKKETKSVTKENAEMGSTAQTKNEKFVEWSPENEMIMVEWCDVAQCYKWLNTRAHNKYKMMNAWFTIPAITLSTISGTASFAQASLPVSMQSYAPMAIGTLNILIGILTTVQQYLKISELNEAHRVSAISWDKFARNIRIELSKAPSERMDAGPFIKICRQEFDRLMETSPSVNEKVVQEFFQAFSGKEGSIERKRFEALKKPDICNIIISANEYRHPWYLDESTNTGTDNVVFVEPENEEYIRKKELELLEKENTLRNKENAEKDKQNRRENAQKMFQKGFLELSKKLKLQSKKLEDYVQAFQGMYGRKPIVDEIERHAEPLIESGEIERETLVKFLANYKSEGVLDLV</sequence>
<feature type="region of interest" description="Disordered" evidence="2">
    <location>
        <begin position="1"/>
        <end position="37"/>
    </location>
</feature>
<evidence type="ECO:0000313" key="4">
    <source>
        <dbReference type="EMBL" id="QHU16727.1"/>
    </source>
</evidence>
<dbReference type="AlphaFoldDB" id="A0A6C0KIT0"/>
<organism evidence="4">
    <name type="scientific">viral metagenome</name>
    <dbReference type="NCBI Taxonomy" id="1070528"/>
    <lineage>
        <taxon>unclassified sequences</taxon>
        <taxon>metagenomes</taxon>
        <taxon>organismal metagenomes</taxon>
    </lineage>
</organism>
<evidence type="ECO:0000256" key="1">
    <source>
        <dbReference type="SAM" id="Coils"/>
    </source>
</evidence>
<feature type="transmembrane region" description="Helical" evidence="3">
    <location>
        <begin position="106"/>
        <end position="125"/>
    </location>
</feature>
<keyword evidence="1" id="KW-0175">Coiled coil</keyword>
<keyword evidence="3" id="KW-0812">Transmembrane</keyword>
<keyword evidence="3" id="KW-1133">Transmembrane helix</keyword>
<dbReference type="NCBIfam" id="NF033632">
    <property type="entry name" value="SLATT_4"/>
    <property type="match status" value="1"/>
</dbReference>
<feature type="compositionally biased region" description="Basic and acidic residues" evidence="2">
    <location>
        <begin position="1"/>
        <end position="27"/>
    </location>
</feature>
<protein>
    <recommendedName>
        <fullName evidence="5">SMODS and SLOG-associating 2TM effector domain-containing protein</fullName>
    </recommendedName>
</protein>
<feature type="coiled-coil region" evidence="1">
    <location>
        <begin position="257"/>
        <end position="294"/>
    </location>
</feature>